<comment type="caution">
    <text evidence="1">The sequence shown here is derived from an EMBL/GenBank/DDBJ whole genome shotgun (WGS) entry which is preliminary data.</text>
</comment>
<dbReference type="InterPro" id="IPR036140">
    <property type="entry name" value="PFN_sf"/>
</dbReference>
<proteinExistence type="predicted"/>
<accession>A0ABQ7JCL6</accession>
<evidence type="ECO:0000313" key="1">
    <source>
        <dbReference type="EMBL" id="KAF8821757.1"/>
    </source>
</evidence>
<evidence type="ECO:0000313" key="2">
    <source>
        <dbReference type="Proteomes" id="UP000823046"/>
    </source>
</evidence>
<name>A0ABQ7JCL6_9APIC</name>
<dbReference type="SUPFAM" id="SSF55770">
    <property type="entry name" value="Profilin (actin-binding protein)"/>
    <property type="match status" value="1"/>
</dbReference>
<keyword evidence="2" id="KW-1185">Reference proteome</keyword>
<dbReference type="Pfam" id="PF00235">
    <property type="entry name" value="Profilin"/>
    <property type="match status" value="1"/>
</dbReference>
<protein>
    <submittedName>
        <fullName evidence="1">Uncharacterized protein</fullName>
    </submittedName>
</protein>
<reference evidence="1 2" key="1">
    <citation type="journal article" date="2020" name="bioRxiv">
        <title>Metabolic contributions of an alphaproteobacterial endosymbiont in the apicomplexan Cardiosporidium cionae.</title>
        <authorList>
            <person name="Hunter E.S."/>
            <person name="Paight C.J."/>
            <person name="Lane C.E."/>
        </authorList>
    </citation>
    <scope>NUCLEOTIDE SEQUENCE [LARGE SCALE GENOMIC DNA]</scope>
    <source>
        <strain evidence="1">ESH_2018</strain>
    </source>
</reference>
<dbReference type="Proteomes" id="UP000823046">
    <property type="component" value="Unassembled WGS sequence"/>
</dbReference>
<dbReference type="Gene3D" id="3.30.450.30">
    <property type="entry name" value="Dynein light chain 2a, cytoplasmic"/>
    <property type="match status" value="1"/>
</dbReference>
<sequence>MSTPADRIAVRSPPSVMNFQEEYSTSVCALPMNLKDLLLAKKSWHEAAIFDEEGCTVCSTVAIKDTNITNFLTAFDDRDRAISTGFMWQGKRFEVHRWHPPLVYGRRGLPSESEGIALLKGKSKSEKELFVVISYKLPSLSSREIPQLIEFFENNIGTVDLVDFPEINQQ</sequence>
<dbReference type="InterPro" id="IPR048278">
    <property type="entry name" value="PFN"/>
</dbReference>
<dbReference type="PANTHER" id="PTHR41752:SF1">
    <property type="entry name" value="PROFILIN"/>
    <property type="match status" value="1"/>
</dbReference>
<dbReference type="EMBL" id="JADAQX010000132">
    <property type="protein sequence ID" value="KAF8821757.1"/>
    <property type="molecule type" value="Genomic_DNA"/>
</dbReference>
<organism evidence="1 2">
    <name type="scientific">Cardiosporidium cionae</name>
    <dbReference type="NCBI Taxonomy" id="476202"/>
    <lineage>
        <taxon>Eukaryota</taxon>
        <taxon>Sar</taxon>
        <taxon>Alveolata</taxon>
        <taxon>Apicomplexa</taxon>
        <taxon>Aconoidasida</taxon>
        <taxon>Nephromycida</taxon>
        <taxon>Cardiosporidium</taxon>
    </lineage>
</organism>
<gene>
    <name evidence="1" type="ORF">IE077_001619</name>
</gene>
<dbReference type="PANTHER" id="PTHR41752">
    <property type="entry name" value="PROFILIN"/>
    <property type="match status" value="1"/>
</dbReference>